<evidence type="ECO:0000256" key="4">
    <source>
        <dbReference type="ARBA" id="ARBA00022723"/>
    </source>
</evidence>
<dbReference type="GO" id="GO:0000166">
    <property type="term" value="F:nucleotide binding"/>
    <property type="evidence" value="ECO:0007669"/>
    <property type="project" value="UniProtKB-KW"/>
</dbReference>
<evidence type="ECO:0000256" key="3">
    <source>
        <dbReference type="ARBA" id="ARBA00011738"/>
    </source>
</evidence>
<dbReference type="STRING" id="1802362.A2806_03370"/>
<evidence type="ECO:0000256" key="10">
    <source>
        <dbReference type="ARBA" id="ARBA00052017"/>
    </source>
</evidence>
<dbReference type="GO" id="GO:0035870">
    <property type="term" value="F:dITP diphosphatase activity"/>
    <property type="evidence" value="ECO:0007669"/>
    <property type="project" value="UniProtKB-ARBA"/>
</dbReference>
<evidence type="ECO:0000313" key="17">
    <source>
        <dbReference type="EMBL" id="OHA47632.1"/>
    </source>
</evidence>
<dbReference type="GO" id="GO:0036220">
    <property type="term" value="F:ITP diphosphatase activity"/>
    <property type="evidence" value="ECO:0007669"/>
    <property type="project" value="UniProtKB-EC"/>
</dbReference>
<comment type="cofactor">
    <cofactor evidence="1">
        <name>Mg(2+)</name>
        <dbReference type="ChEBI" id="CHEBI:18420"/>
    </cofactor>
</comment>
<reference evidence="17 18" key="1">
    <citation type="journal article" date="2016" name="Nat. Commun.">
        <title>Thousands of microbial genomes shed light on interconnected biogeochemical processes in an aquifer system.</title>
        <authorList>
            <person name="Anantharaman K."/>
            <person name="Brown C.T."/>
            <person name="Hug L.A."/>
            <person name="Sharon I."/>
            <person name="Castelle C.J."/>
            <person name="Probst A.J."/>
            <person name="Thomas B.C."/>
            <person name="Singh A."/>
            <person name="Wilkins M.J."/>
            <person name="Karaoz U."/>
            <person name="Brodie E.L."/>
            <person name="Williams K.H."/>
            <person name="Hubbard S.S."/>
            <person name="Banfield J.F."/>
        </authorList>
    </citation>
    <scope>NUCLEOTIDE SEQUENCE [LARGE SCALE GENOMIC DNA]</scope>
</reference>
<dbReference type="EMBL" id="MHSS01000015">
    <property type="protein sequence ID" value="OHA47632.1"/>
    <property type="molecule type" value="Genomic_DNA"/>
</dbReference>
<proteinExistence type="inferred from homology"/>
<dbReference type="InterPro" id="IPR029001">
    <property type="entry name" value="ITPase-like_fam"/>
</dbReference>
<dbReference type="GO" id="GO:0046872">
    <property type="term" value="F:metal ion binding"/>
    <property type="evidence" value="ECO:0007669"/>
    <property type="project" value="UniProtKB-KW"/>
</dbReference>
<protein>
    <recommendedName>
        <fullName evidence="12">dITP/XTP pyrophosphatase</fullName>
        <ecNumber evidence="11">3.6.1.66</ecNumber>
    </recommendedName>
    <alternativeName>
        <fullName evidence="13">Non-canonical purine NTP pyrophosphatase</fullName>
    </alternativeName>
    <alternativeName>
        <fullName evidence="14">Non-standard purine NTP pyrophosphatase</fullName>
    </alternativeName>
    <alternativeName>
        <fullName evidence="16">Nucleoside-triphosphate diphosphatase</fullName>
    </alternativeName>
    <alternativeName>
        <fullName evidence="15">Nucleoside-triphosphate pyrophosphatase</fullName>
    </alternativeName>
</protein>
<dbReference type="GO" id="GO:0036222">
    <property type="term" value="F:XTP diphosphatase activity"/>
    <property type="evidence" value="ECO:0007669"/>
    <property type="project" value="UniProtKB-ARBA"/>
</dbReference>
<evidence type="ECO:0000256" key="6">
    <source>
        <dbReference type="ARBA" id="ARBA00022801"/>
    </source>
</evidence>
<accession>A0A1G2PJ31</accession>
<evidence type="ECO:0000256" key="8">
    <source>
        <dbReference type="ARBA" id="ARBA00023080"/>
    </source>
</evidence>
<dbReference type="Gene3D" id="3.90.950.10">
    <property type="match status" value="1"/>
</dbReference>
<evidence type="ECO:0000256" key="1">
    <source>
        <dbReference type="ARBA" id="ARBA00001946"/>
    </source>
</evidence>
<dbReference type="FunFam" id="3.90.950.10:FF:000001">
    <property type="entry name" value="dITP/XTP pyrophosphatase"/>
    <property type="match status" value="1"/>
</dbReference>
<keyword evidence="5" id="KW-0547">Nucleotide-binding</keyword>
<organism evidence="17 18">
    <name type="scientific">Candidatus Terrybacteria bacterium RIFCSPHIGHO2_01_FULL_48_17</name>
    <dbReference type="NCBI Taxonomy" id="1802362"/>
    <lineage>
        <taxon>Bacteria</taxon>
        <taxon>Candidatus Terryibacteriota</taxon>
    </lineage>
</organism>
<evidence type="ECO:0000256" key="13">
    <source>
        <dbReference type="ARBA" id="ARBA00075987"/>
    </source>
</evidence>
<dbReference type="EC" id="3.6.1.66" evidence="11"/>
<keyword evidence="6" id="KW-0378">Hydrolase</keyword>
<keyword evidence="7" id="KW-0460">Magnesium</keyword>
<evidence type="ECO:0000256" key="7">
    <source>
        <dbReference type="ARBA" id="ARBA00022842"/>
    </source>
</evidence>
<comment type="similarity">
    <text evidence="2">Belongs to the HAM1 NTPase family.</text>
</comment>
<dbReference type="AlphaFoldDB" id="A0A1G2PJ31"/>
<dbReference type="GO" id="GO:0009146">
    <property type="term" value="P:purine nucleoside triphosphate catabolic process"/>
    <property type="evidence" value="ECO:0007669"/>
    <property type="project" value="UniProtKB-ARBA"/>
</dbReference>
<comment type="caution">
    <text evidence="17">The sequence shown here is derived from an EMBL/GenBank/DDBJ whole genome shotgun (WGS) entry which is preliminary data.</text>
</comment>
<dbReference type="Proteomes" id="UP000177629">
    <property type="component" value="Unassembled WGS sequence"/>
</dbReference>
<dbReference type="InterPro" id="IPR002637">
    <property type="entry name" value="RdgB/HAM1"/>
</dbReference>
<evidence type="ECO:0000256" key="5">
    <source>
        <dbReference type="ARBA" id="ARBA00022741"/>
    </source>
</evidence>
<evidence type="ECO:0000256" key="11">
    <source>
        <dbReference type="ARBA" id="ARBA00066468"/>
    </source>
</evidence>
<evidence type="ECO:0000256" key="2">
    <source>
        <dbReference type="ARBA" id="ARBA00008023"/>
    </source>
</evidence>
<comment type="catalytic activity">
    <reaction evidence="9">
        <text>dITP + H2O = dIMP + diphosphate + H(+)</text>
        <dbReference type="Rhea" id="RHEA:28342"/>
        <dbReference type="ChEBI" id="CHEBI:15377"/>
        <dbReference type="ChEBI" id="CHEBI:15378"/>
        <dbReference type="ChEBI" id="CHEBI:33019"/>
        <dbReference type="ChEBI" id="CHEBI:61194"/>
        <dbReference type="ChEBI" id="CHEBI:61382"/>
        <dbReference type="EC" id="3.6.1.66"/>
    </reaction>
</comment>
<name>A0A1G2PJ31_9BACT</name>
<evidence type="ECO:0000256" key="12">
    <source>
        <dbReference type="ARBA" id="ARBA00071289"/>
    </source>
</evidence>
<sequence>MELLLATANPAKFRDLKTVFSVLEGLEIIALSDFRDVPEVEETGKTFEENAILKAKIYTQHFNMPAVADDGGLEIKALGGEPGIKSRRWPGYTAGDEELIEYCLEQMSDVPEGKRQAQFRTVVTFATPRGEVASYEASLPGIITKEAHPQRDKGYPYRSIFYLPGLKKYAVELTPEENAKLSHRRRALAALLPEIQNYFRQ</sequence>
<comment type="subunit">
    <text evidence="3">Homodimer.</text>
</comment>
<dbReference type="PANTHER" id="PTHR11067">
    <property type="entry name" value="INOSINE TRIPHOSPHATE PYROPHOSPHATASE/HAM1 PROTEIN"/>
    <property type="match status" value="1"/>
</dbReference>
<evidence type="ECO:0000313" key="18">
    <source>
        <dbReference type="Proteomes" id="UP000177629"/>
    </source>
</evidence>
<dbReference type="SUPFAM" id="SSF52972">
    <property type="entry name" value="ITPase-like"/>
    <property type="match status" value="1"/>
</dbReference>
<keyword evidence="4" id="KW-0479">Metal-binding</keyword>
<comment type="catalytic activity">
    <reaction evidence="10">
        <text>XTP + H2O = XMP + diphosphate + H(+)</text>
        <dbReference type="Rhea" id="RHEA:28610"/>
        <dbReference type="ChEBI" id="CHEBI:15377"/>
        <dbReference type="ChEBI" id="CHEBI:15378"/>
        <dbReference type="ChEBI" id="CHEBI:33019"/>
        <dbReference type="ChEBI" id="CHEBI:57464"/>
        <dbReference type="ChEBI" id="CHEBI:61314"/>
        <dbReference type="EC" id="3.6.1.66"/>
    </reaction>
</comment>
<dbReference type="Pfam" id="PF01725">
    <property type="entry name" value="Ham1p_like"/>
    <property type="match status" value="1"/>
</dbReference>
<evidence type="ECO:0000256" key="15">
    <source>
        <dbReference type="ARBA" id="ARBA00083186"/>
    </source>
</evidence>
<dbReference type="GO" id="GO:0009117">
    <property type="term" value="P:nucleotide metabolic process"/>
    <property type="evidence" value="ECO:0007669"/>
    <property type="project" value="UniProtKB-KW"/>
</dbReference>
<dbReference type="PANTHER" id="PTHR11067:SF9">
    <property type="entry name" value="INOSINE TRIPHOSPHATE PYROPHOSPHATASE"/>
    <property type="match status" value="1"/>
</dbReference>
<dbReference type="GO" id="GO:0005829">
    <property type="term" value="C:cytosol"/>
    <property type="evidence" value="ECO:0007669"/>
    <property type="project" value="TreeGrafter"/>
</dbReference>
<evidence type="ECO:0000256" key="9">
    <source>
        <dbReference type="ARBA" id="ARBA00051875"/>
    </source>
</evidence>
<dbReference type="CDD" id="cd00515">
    <property type="entry name" value="HAM1"/>
    <property type="match status" value="1"/>
</dbReference>
<evidence type="ECO:0000256" key="14">
    <source>
        <dbReference type="ARBA" id="ARBA00078805"/>
    </source>
</evidence>
<gene>
    <name evidence="17" type="ORF">A2806_03370</name>
</gene>
<keyword evidence="8" id="KW-0546">Nucleotide metabolism</keyword>
<evidence type="ECO:0000256" key="16">
    <source>
        <dbReference type="ARBA" id="ARBA00083635"/>
    </source>
</evidence>